<dbReference type="PROSITE" id="PS51462">
    <property type="entry name" value="NUDIX"/>
    <property type="match status" value="1"/>
</dbReference>
<feature type="domain" description="Nudix hydrolase" evidence="2">
    <location>
        <begin position="133"/>
        <end position="264"/>
    </location>
</feature>
<proteinExistence type="predicted"/>
<evidence type="ECO:0000256" key="1">
    <source>
        <dbReference type="ARBA" id="ARBA00022801"/>
    </source>
</evidence>
<evidence type="ECO:0000313" key="4">
    <source>
        <dbReference type="EMBL" id="CAE0672064.1"/>
    </source>
</evidence>
<name>A0A6V3QBM6_9EUKA</name>
<dbReference type="PROSITE" id="PS00893">
    <property type="entry name" value="NUDIX_BOX"/>
    <property type="match status" value="1"/>
</dbReference>
<dbReference type="InterPro" id="IPR015797">
    <property type="entry name" value="NUDIX_hydrolase-like_dom_sf"/>
</dbReference>
<dbReference type="EMBL" id="HBIV01033267">
    <property type="protein sequence ID" value="CAE0672061.1"/>
    <property type="molecule type" value="Transcribed_RNA"/>
</dbReference>
<dbReference type="GO" id="GO:0035529">
    <property type="term" value="F:NADH pyrophosphatase activity"/>
    <property type="evidence" value="ECO:0007669"/>
    <property type="project" value="TreeGrafter"/>
</dbReference>
<dbReference type="GO" id="GO:0051287">
    <property type="term" value="F:NAD binding"/>
    <property type="evidence" value="ECO:0007669"/>
    <property type="project" value="TreeGrafter"/>
</dbReference>
<dbReference type="PANTHER" id="PTHR13994:SF13">
    <property type="entry name" value="FI03680P"/>
    <property type="match status" value="1"/>
</dbReference>
<dbReference type="InterPro" id="IPR003293">
    <property type="entry name" value="Nudix_hydrolase6-like"/>
</dbReference>
<dbReference type="EMBL" id="HBIV01033270">
    <property type="protein sequence ID" value="CAE0672064.1"/>
    <property type="molecule type" value="Transcribed_RNA"/>
</dbReference>
<evidence type="ECO:0000313" key="3">
    <source>
        <dbReference type="EMBL" id="CAE0672061.1"/>
    </source>
</evidence>
<organism evidence="4">
    <name type="scientific">Lotharella globosa</name>
    <dbReference type="NCBI Taxonomy" id="91324"/>
    <lineage>
        <taxon>Eukaryota</taxon>
        <taxon>Sar</taxon>
        <taxon>Rhizaria</taxon>
        <taxon>Cercozoa</taxon>
        <taxon>Chlorarachniophyceae</taxon>
        <taxon>Lotharella</taxon>
    </lineage>
</organism>
<dbReference type="InterPro" id="IPR020084">
    <property type="entry name" value="NUDIX_hydrolase_CS"/>
</dbReference>
<keyword evidence="1" id="KW-0378">Hydrolase</keyword>
<evidence type="ECO:0000259" key="2">
    <source>
        <dbReference type="PROSITE" id="PS51462"/>
    </source>
</evidence>
<accession>A0A6V3QBM6</accession>
<dbReference type="GO" id="GO:0047631">
    <property type="term" value="F:ADP-ribose diphosphatase activity"/>
    <property type="evidence" value="ECO:0007669"/>
    <property type="project" value="TreeGrafter"/>
</dbReference>
<gene>
    <name evidence="3" type="ORF">LGLO00237_LOCUS23710</name>
    <name evidence="4" type="ORF">LGLO00237_LOCUS23713</name>
</gene>
<sequence>MSEKKGEPSFPSYVLHVPEFNEDRTKYVQLTPMIPADGSHTVVVQGSRYGGQWVRMRNHVPAKDLDACLTTCEDVKSGAVYVGIPQRLVSTEYMSIVLSRGYKFYNHFEATDELIWYKWTRKDVESRVPKYATSIEGGGAIVLSPDEKEFLLVFEYGRWGRAGGALDLGESCIETAIREVDEETGVELDDSFVPLLGLGYQQPCSRDGLINDHFLYFLVKAKTKTIKLDETELQGGKWFDVKESVEAFRKFRVAWKADKPSEPLPSRMELSKEWVGTMELMAVERFLEKRAHPVTFMKNPKRQKPSIVF</sequence>
<dbReference type="AlphaFoldDB" id="A0A6V3QBM6"/>
<dbReference type="InterPro" id="IPR000086">
    <property type="entry name" value="NUDIX_hydrolase_dom"/>
</dbReference>
<dbReference type="Gene3D" id="3.90.79.10">
    <property type="entry name" value="Nucleoside Triphosphate Pyrophosphohydrolase"/>
    <property type="match status" value="1"/>
</dbReference>
<protein>
    <recommendedName>
        <fullName evidence="2">Nudix hydrolase domain-containing protein</fullName>
    </recommendedName>
</protein>
<reference evidence="4" key="1">
    <citation type="submission" date="2021-01" db="EMBL/GenBank/DDBJ databases">
        <authorList>
            <person name="Corre E."/>
            <person name="Pelletier E."/>
            <person name="Niang G."/>
            <person name="Scheremetjew M."/>
            <person name="Finn R."/>
            <person name="Kale V."/>
            <person name="Holt S."/>
            <person name="Cochrane G."/>
            <person name="Meng A."/>
            <person name="Brown T."/>
            <person name="Cohen L."/>
        </authorList>
    </citation>
    <scope>NUCLEOTIDE SEQUENCE</scope>
    <source>
        <strain evidence="4">CCCM811</strain>
    </source>
</reference>
<dbReference type="SUPFAM" id="SSF55811">
    <property type="entry name" value="Nudix"/>
    <property type="match status" value="1"/>
</dbReference>
<dbReference type="PANTHER" id="PTHR13994">
    <property type="entry name" value="NUDIX HYDROLASE RELATED"/>
    <property type="match status" value="1"/>
</dbReference>
<dbReference type="Pfam" id="PF00293">
    <property type="entry name" value="NUDIX"/>
    <property type="match status" value="1"/>
</dbReference>